<comment type="catalytic activity">
    <reaction evidence="10 14">
        <text>N(6)-[(R)-dihydrolipoyl]-L-lysyl-[protein] + NAD(+) = N(6)-[(R)-lipoyl]-L-lysyl-[protein] + NADH + H(+)</text>
        <dbReference type="Rhea" id="RHEA:15045"/>
        <dbReference type="Rhea" id="RHEA-COMP:10474"/>
        <dbReference type="Rhea" id="RHEA-COMP:10475"/>
        <dbReference type="ChEBI" id="CHEBI:15378"/>
        <dbReference type="ChEBI" id="CHEBI:57540"/>
        <dbReference type="ChEBI" id="CHEBI:57945"/>
        <dbReference type="ChEBI" id="CHEBI:83099"/>
        <dbReference type="ChEBI" id="CHEBI:83100"/>
        <dbReference type="EC" id="1.8.1.4"/>
    </reaction>
</comment>
<feature type="active site" description="Proton acceptor" evidence="11">
    <location>
        <position position="473"/>
    </location>
</feature>
<dbReference type="PIRSF" id="PIRSF000350">
    <property type="entry name" value="Mercury_reductase_MerA"/>
    <property type="match status" value="1"/>
</dbReference>
<evidence type="ECO:0000313" key="19">
    <source>
        <dbReference type="Proteomes" id="UP000294613"/>
    </source>
</evidence>
<dbReference type="InterPro" id="IPR050151">
    <property type="entry name" value="Class-I_Pyr_Nuc-Dis_Oxidored"/>
</dbReference>
<keyword evidence="12" id="KW-0547">Nucleotide-binding</keyword>
<feature type="binding site" evidence="12">
    <location>
        <begin position="200"/>
        <end position="207"/>
    </location>
    <ligand>
        <name>NAD(+)</name>
        <dbReference type="ChEBI" id="CHEBI:57540"/>
    </ligand>
</feature>
<evidence type="ECO:0000256" key="7">
    <source>
        <dbReference type="ARBA" id="ARBA00023027"/>
    </source>
</evidence>
<dbReference type="InterPro" id="IPR004099">
    <property type="entry name" value="Pyr_nucl-diS_OxRdtase_dimer"/>
</dbReference>
<organism evidence="18 19">
    <name type="scientific">Faecalimonas umbilicata</name>
    <dbReference type="NCBI Taxonomy" id="1912855"/>
    <lineage>
        <taxon>Bacteria</taxon>
        <taxon>Bacillati</taxon>
        <taxon>Bacillota</taxon>
        <taxon>Clostridia</taxon>
        <taxon>Lachnospirales</taxon>
        <taxon>Lachnospiraceae</taxon>
        <taxon>Faecalimonas</taxon>
    </lineage>
</organism>
<evidence type="ECO:0000256" key="6">
    <source>
        <dbReference type="ARBA" id="ARBA00023002"/>
    </source>
</evidence>
<dbReference type="GO" id="GO:0006103">
    <property type="term" value="P:2-oxoglutarate metabolic process"/>
    <property type="evidence" value="ECO:0007669"/>
    <property type="project" value="TreeGrafter"/>
</dbReference>
<dbReference type="Gene3D" id="3.30.390.30">
    <property type="match status" value="1"/>
</dbReference>
<dbReference type="SUPFAM" id="SSF51905">
    <property type="entry name" value="FAD/NAD(P)-binding domain"/>
    <property type="match status" value="1"/>
</dbReference>
<reference evidence="17 20" key="1">
    <citation type="journal article" date="2018" name="Int. J. Syst. Evol. Microbiol.">
        <title>Draft Genome Sequence of Faecalimonas umbilicata JCM 30896T, an Acetate-Producing Bacterium Isolated from Human Feces.</title>
        <authorList>
            <person name="Sakamoto M."/>
            <person name="Ikeyama N."/>
            <person name="Yuki M."/>
            <person name="Ohkuma M."/>
        </authorList>
    </citation>
    <scope>NUCLEOTIDE SEQUENCE [LARGE SCALE GENOMIC DNA]</scope>
    <source>
        <strain evidence="17 20">EGH7</strain>
    </source>
</reference>
<dbReference type="PANTHER" id="PTHR22912:SF151">
    <property type="entry name" value="DIHYDROLIPOYL DEHYDROGENASE, MITOCHONDRIAL"/>
    <property type="match status" value="1"/>
</dbReference>
<evidence type="ECO:0000256" key="5">
    <source>
        <dbReference type="ARBA" id="ARBA00022827"/>
    </source>
</evidence>
<feature type="domain" description="FAD/NAD(P)-binding" evidence="16">
    <location>
        <begin position="4"/>
        <end position="345"/>
    </location>
</feature>
<comment type="cofactor">
    <cofactor evidence="12 14">
        <name>FAD</name>
        <dbReference type="ChEBI" id="CHEBI:57692"/>
    </cofactor>
    <text evidence="12 14">Binds 1 FAD per subunit.</text>
</comment>
<dbReference type="EC" id="1.8.1.4" evidence="2 14"/>
<feature type="binding site" evidence="12">
    <location>
        <position position="223"/>
    </location>
    <ligand>
        <name>NAD(+)</name>
        <dbReference type="ChEBI" id="CHEBI:57540"/>
    </ligand>
</feature>
<keyword evidence="6 14" id="KW-0560">Oxidoreductase</keyword>
<evidence type="ECO:0000313" key="18">
    <source>
        <dbReference type="EMBL" id="TCS70237.1"/>
    </source>
</evidence>
<evidence type="ECO:0000256" key="13">
    <source>
        <dbReference type="PIRSR" id="PIRSR000350-4"/>
    </source>
</evidence>
<dbReference type="GO" id="GO:0050660">
    <property type="term" value="F:flavin adenine dinucleotide binding"/>
    <property type="evidence" value="ECO:0007669"/>
    <property type="project" value="InterPro"/>
</dbReference>
<evidence type="ECO:0000256" key="12">
    <source>
        <dbReference type="PIRSR" id="PIRSR000350-3"/>
    </source>
</evidence>
<evidence type="ECO:0000256" key="3">
    <source>
        <dbReference type="ARBA" id="ARBA00016961"/>
    </source>
</evidence>
<feature type="domain" description="Pyridine nucleotide-disulphide oxidoreductase dimerisation" evidence="15">
    <location>
        <begin position="375"/>
        <end position="483"/>
    </location>
</feature>
<dbReference type="NCBIfam" id="TIGR01350">
    <property type="entry name" value="lipoamide_DH"/>
    <property type="match status" value="1"/>
</dbReference>
<evidence type="ECO:0000256" key="9">
    <source>
        <dbReference type="ARBA" id="ARBA00023284"/>
    </source>
</evidence>
<keyword evidence="4 14" id="KW-0285">Flavoprotein</keyword>
<comment type="caution">
    <text evidence="18">The sequence shown here is derived from an EMBL/GenBank/DDBJ whole genome shotgun (WGS) entry which is preliminary data.</text>
</comment>
<dbReference type="GO" id="GO:0005737">
    <property type="term" value="C:cytoplasm"/>
    <property type="evidence" value="ECO:0007669"/>
    <property type="project" value="UniProtKB-ARBA"/>
</dbReference>
<evidence type="ECO:0000259" key="16">
    <source>
        <dbReference type="Pfam" id="PF07992"/>
    </source>
</evidence>
<dbReference type="Proteomes" id="UP000702954">
    <property type="component" value="Unassembled WGS sequence"/>
</dbReference>
<evidence type="ECO:0000256" key="8">
    <source>
        <dbReference type="ARBA" id="ARBA00023157"/>
    </source>
</evidence>
<feature type="binding site" evidence="12">
    <location>
        <position position="290"/>
    </location>
    <ligand>
        <name>NAD(+)</name>
        <dbReference type="ChEBI" id="CHEBI:57540"/>
    </ligand>
</feature>
<dbReference type="FunFam" id="3.30.390.30:FF:000001">
    <property type="entry name" value="Dihydrolipoyl dehydrogenase"/>
    <property type="match status" value="1"/>
</dbReference>
<dbReference type="InterPro" id="IPR006258">
    <property type="entry name" value="Lipoamide_DH"/>
</dbReference>
<dbReference type="InterPro" id="IPR016156">
    <property type="entry name" value="FAD/NAD-linked_Rdtase_dimer_sf"/>
</dbReference>
<dbReference type="EMBL" id="BHEO01000002">
    <property type="protein sequence ID" value="GBU04142.1"/>
    <property type="molecule type" value="Genomic_DNA"/>
</dbReference>
<dbReference type="InterPro" id="IPR023753">
    <property type="entry name" value="FAD/NAD-binding_dom"/>
</dbReference>
<comment type="miscellaneous">
    <text evidence="14">The active site is a redox-active disulfide bond.</text>
</comment>
<dbReference type="PRINTS" id="PR00368">
    <property type="entry name" value="FADPNR"/>
</dbReference>
<feature type="disulfide bond" description="Redox-active" evidence="13">
    <location>
        <begin position="41"/>
        <end position="46"/>
    </location>
</feature>
<evidence type="ECO:0000256" key="10">
    <source>
        <dbReference type="ARBA" id="ARBA00049187"/>
    </source>
</evidence>
<proteinExistence type="inferred from homology"/>
<keyword evidence="20" id="KW-1185">Reference proteome</keyword>
<dbReference type="EMBL" id="SLZV01000001">
    <property type="protein sequence ID" value="TCS70237.1"/>
    <property type="molecule type" value="Genomic_DNA"/>
</dbReference>
<dbReference type="PRINTS" id="PR00411">
    <property type="entry name" value="PNDRDTASEI"/>
</dbReference>
<dbReference type="PANTHER" id="PTHR22912">
    <property type="entry name" value="DISULFIDE OXIDOREDUCTASE"/>
    <property type="match status" value="1"/>
</dbReference>
<reference evidence="18 19" key="2">
    <citation type="submission" date="2019-03" db="EMBL/GenBank/DDBJ databases">
        <title>Genomic Encyclopedia of Type Strains, Phase IV (KMG-IV): sequencing the most valuable type-strain genomes for metagenomic binning, comparative biology and taxonomic classification.</title>
        <authorList>
            <person name="Goeker M."/>
        </authorList>
    </citation>
    <scope>NUCLEOTIDE SEQUENCE [LARGE SCALE GENOMIC DNA]</scope>
    <source>
        <strain evidence="18 19">DSM 103426</strain>
    </source>
</reference>
<dbReference type="Proteomes" id="UP000294613">
    <property type="component" value="Unassembled WGS sequence"/>
</dbReference>
<dbReference type="SUPFAM" id="SSF55424">
    <property type="entry name" value="FAD/NAD-linked reductases, dimerisation (C-terminal) domain"/>
    <property type="match status" value="1"/>
</dbReference>
<dbReference type="InterPro" id="IPR001100">
    <property type="entry name" value="Pyr_nuc-diS_OxRdtase"/>
</dbReference>
<dbReference type="Pfam" id="PF07992">
    <property type="entry name" value="Pyr_redox_2"/>
    <property type="match status" value="1"/>
</dbReference>
<feature type="binding site" evidence="12">
    <location>
        <position position="50"/>
    </location>
    <ligand>
        <name>FAD</name>
        <dbReference type="ChEBI" id="CHEBI:57692"/>
    </ligand>
</feature>
<keyword evidence="7 12" id="KW-0520">NAD</keyword>
<protein>
    <recommendedName>
        <fullName evidence="3 14">Dihydrolipoyl dehydrogenase</fullName>
        <ecNumber evidence="2 14">1.8.1.4</ecNumber>
    </recommendedName>
</protein>
<dbReference type="Pfam" id="PF02852">
    <property type="entry name" value="Pyr_redox_dim"/>
    <property type="match status" value="1"/>
</dbReference>
<evidence type="ECO:0000256" key="14">
    <source>
        <dbReference type="RuleBase" id="RU003692"/>
    </source>
</evidence>
<evidence type="ECO:0000256" key="11">
    <source>
        <dbReference type="PIRSR" id="PIRSR000350-2"/>
    </source>
</evidence>
<name>A0A4R3JSP0_9FIRM</name>
<evidence type="ECO:0000256" key="1">
    <source>
        <dbReference type="ARBA" id="ARBA00007532"/>
    </source>
</evidence>
<dbReference type="RefSeq" id="WP_116441172.1">
    <property type="nucleotide sequence ID" value="NZ_BHEO01000002.1"/>
</dbReference>
<dbReference type="InterPro" id="IPR036188">
    <property type="entry name" value="FAD/NAD-bd_sf"/>
</dbReference>
<evidence type="ECO:0000256" key="2">
    <source>
        <dbReference type="ARBA" id="ARBA00012608"/>
    </source>
</evidence>
<keyword evidence="8" id="KW-1015">Disulfide bond</keyword>
<evidence type="ECO:0000256" key="4">
    <source>
        <dbReference type="ARBA" id="ARBA00022630"/>
    </source>
</evidence>
<gene>
    <name evidence="17" type="primary">lpdA</name>
    <name evidence="18" type="ORF">EDD74_10185</name>
    <name evidence="17" type="ORF">FAEUMB_06830</name>
</gene>
<dbReference type="InterPro" id="IPR012999">
    <property type="entry name" value="Pyr_OxRdtase_I_AS"/>
</dbReference>
<evidence type="ECO:0000313" key="20">
    <source>
        <dbReference type="Proteomes" id="UP000702954"/>
    </source>
</evidence>
<accession>A0A4R3JSP0</accession>
<dbReference type="GO" id="GO:0004148">
    <property type="term" value="F:dihydrolipoyl dehydrogenase (NADH) activity"/>
    <property type="evidence" value="ECO:0007669"/>
    <property type="project" value="UniProtKB-EC"/>
</dbReference>
<sequence>MEKYDLLIIGAGPGGYVAALEAAKRGMKVLVVDKKEAGGTCVNRGCIPTKALLHASTIYKDMKDCEKFGLYAKEIGFDLQKLYQYKEESVVEMRKAIEEEFLRLGVTFVQGTAQVQADKRVVVKMAHMQKRTVGSGLSDDGKNPADIPDTVIYEADKILIASGAAPRKLGLPGEELSEVMTSEELLQAKDRCYDRLVVVGGGVIGLEIATVFQALGSEVTVIELGERLLPSMDIEFAEALEKILVGRGIHVYKKSLIERFEKEEHGVSCHLMSEGKKQILPADAVLVSVGREPYTEELFAADLKIRMDHGKVLVNEFFMTNIPGIYAIGDVIGGVQLAHVASAQAKYVVERMNNLEPSVILSIVPSCLFVSMSIIPNCLYLNPEIATVGLTEEEAERKGIPVRCGRYRMDANGQTILSKEEVGFIKVLFAADSDVLLGAQIMCQRATDMIGELATAIANGLTSRQLMYAMRAHPTFNEAVSKAVEDSRE</sequence>
<evidence type="ECO:0000259" key="15">
    <source>
        <dbReference type="Pfam" id="PF02852"/>
    </source>
</evidence>
<feature type="binding site" evidence="12">
    <location>
        <position position="330"/>
    </location>
    <ligand>
        <name>FAD</name>
        <dbReference type="ChEBI" id="CHEBI:57692"/>
    </ligand>
</feature>
<keyword evidence="9 14" id="KW-0676">Redox-active center</keyword>
<evidence type="ECO:0000313" key="17">
    <source>
        <dbReference type="EMBL" id="GBU04142.1"/>
    </source>
</evidence>
<dbReference type="Gene3D" id="3.50.50.60">
    <property type="entry name" value="FAD/NAD(P)-binding domain"/>
    <property type="match status" value="2"/>
</dbReference>
<comment type="similarity">
    <text evidence="1 14">Belongs to the class-I pyridine nucleotide-disulfide oxidoreductase family.</text>
</comment>
<dbReference type="PROSITE" id="PS00076">
    <property type="entry name" value="PYRIDINE_REDOX_1"/>
    <property type="match status" value="1"/>
</dbReference>
<keyword evidence="5 12" id="KW-0274">FAD</keyword>
<dbReference type="AlphaFoldDB" id="A0A4R3JSP0"/>